<dbReference type="Pfam" id="PF07676">
    <property type="entry name" value="PD40"/>
    <property type="match status" value="5"/>
</dbReference>
<evidence type="ECO:0000313" key="2">
    <source>
        <dbReference type="EMBL" id="KAL3845504.1"/>
    </source>
</evidence>
<name>A0ABD3U7P8_9LAMI</name>
<keyword evidence="3" id="KW-1185">Reference proteome</keyword>
<keyword evidence="1" id="KW-0732">Signal</keyword>
<dbReference type="InterPro" id="IPR011659">
    <property type="entry name" value="WD40"/>
</dbReference>
<dbReference type="SUPFAM" id="SSF69304">
    <property type="entry name" value="Tricorn protease N-terminal domain"/>
    <property type="match status" value="1"/>
</dbReference>
<proteinExistence type="predicted"/>
<protein>
    <submittedName>
        <fullName evidence="2">Uncharacterized protein</fullName>
    </submittedName>
</protein>
<sequence length="702" mass="77760">MKTLNSLFFFLFLSFITTSLPQFSHAAQNDDDVVSSTSIAFATLGRSSYAFDIYTLPINAHPSSEIRLTDGNSVNYNGHFPSPSSLSLLPHLPNQSPPTTTHLVYVSERNGSSSIYLDTLSNSPTESKSRSILELVSTESNRVRVRLVGDEVSDARVSMKDRPSLVGGDLIYVSTHENPGIPRASWAAVYSTKLSTGSTRRLTPKGVADFSPAVSPSGVWTAVASYGEKGWDGEVQELGTDIYVFLTRDGSNRVRVIEHGGWPSWVDDSTLYFHRRCDDGWWSVFRAVLTRKDGEFGVEVNRVTQPGLHAFTPAASVANKSFIAVATRRPGSDFRHVELHDVVSNRFTELTRLVSPNAHHFNPFISPDSNRIGYHKCRGSTSDRKSNDLVLENILSPLPKISLFRVDGSFPSYSPDGNRIAYVKFPGLYVMNSDGSGVQNVLTRTAFSTAWDWKRKGIVYTSIGPTFASESTKVDIISINVDEKDPSYKTLTNGGENNAFPSPSPDGKWVVFRSGRTGHKNLYIMDAINGETGRLYRLTSGPWTDTMCNWSPNGEWIAFASDRENPGSGSFEIFKIHPNGTGLQKVIHSGSGGRTNHPWFSPDGKYIVFTSDYAGVSAEPIANPHHYQPYGDIFVVKADGSGIRRLTHNSYEDGTPAWSPKFVWPDDVEWPISRSRCSFEDCHWLNISPSRDSNFSKRQCAR</sequence>
<evidence type="ECO:0000256" key="1">
    <source>
        <dbReference type="SAM" id="SignalP"/>
    </source>
</evidence>
<dbReference type="Proteomes" id="UP001634393">
    <property type="component" value="Unassembled WGS sequence"/>
</dbReference>
<reference evidence="2 3" key="1">
    <citation type="submission" date="2024-12" db="EMBL/GenBank/DDBJ databases">
        <title>The unique morphological basis and parallel evolutionary history of personate flowers in Penstemon.</title>
        <authorList>
            <person name="Depatie T.H."/>
            <person name="Wessinger C.A."/>
        </authorList>
    </citation>
    <scope>NUCLEOTIDE SEQUENCE [LARGE SCALE GENOMIC DNA]</scope>
    <source>
        <strain evidence="2">WTNN_2</strain>
        <tissue evidence="2">Leaf</tissue>
    </source>
</reference>
<dbReference type="AlphaFoldDB" id="A0ABD3U7P8"/>
<dbReference type="PANTHER" id="PTHR32161">
    <property type="entry name" value="DPP6 N-TERMINAL DOMAIN-LIKE PROTEIN"/>
    <property type="match status" value="1"/>
</dbReference>
<dbReference type="PANTHER" id="PTHR32161:SF8">
    <property type="entry name" value="DPP6 N-TERMINAL DOMAIN-LIKE PROTEIN"/>
    <property type="match status" value="1"/>
</dbReference>
<comment type="caution">
    <text evidence="2">The sequence shown here is derived from an EMBL/GenBank/DDBJ whole genome shotgun (WGS) entry which is preliminary data.</text>
</comment>
<dbReference type="SUPFAM" id="SSF82171">
    <property type="entry name" value="DPP6 N-terminal domain-like"/>
    <property type="match status" value="1"/>
</dbReference>
<accession>A0ABD3U7P8</accession>
<feature type="signal peptide" evidence="1">
    <location>
        <begin position="1"/>
        <end position="26"/>
    </location>
</feature>
<feature type="chain" id="PRO_5044810860" evidence="1">
    <location>
        <begin position="27"/>
        <end position="702"/>
    </location>
</feature>
<gene>
    <name evidence="2" type="ORF">ACJIZ3_002907</name>
</gene>
<dbReference type="Gene3D" id="2.120.10.30">
    <property type="entry name" value="TolB, C-terminal domain"/>
    <property type="match status" value="2"/>
</dbReference>
<dbReference type="InterPro" id="IPR011042">
    <property type="entry name" value="6-blade_b-propeller_TolB-like"/>
</dbReference>
<evidence type="ECO:0000313" key="3">
    <source>
        <dbReference type="Proteomes" id="UP001634393"/>
    </source>
</evidence>
<organism evidence="2 3">
    <name type="scientific">Penstemon smallii</name>
    <dbReference type="NCBI Taxonomy" id="265156"/>
    <lineage>
        <taxon>Eukaryota</taxon>
        <taxon>Viridiplantae</taxon>
        <taxon>Streptophyta</taxon>
        <taxon>Embryophyta</taxon>
        <taxon>Tracheophyta</taxon>
        <taxon>Spermatophyta</taxon>
        <taxon>Magnoliopsida</taxon>
        <taxon>eudicotyledons</taxon>
        <taxon>Gunneridae</taxon>
        <taxon>Pentapetalae</taxon>
        <taxon>asterids</taxon>
        <taxon>lamiids</taxon>
        <taxon>Lamiales</taxon>
        <taxon>Plantaginaceae</taxon>
        <taxon>Cheloneae</taxon>
        <taxon>Penstemon</taxon>
    </lineage>
</organism>
<dbReference type="EMBL" id="JBJXBP010000002">
    <property type="protein sequence ID" value="KAL3845504.1"/>
    <property type="molecule type" value="Genomic_DNA"/>
</dbReference>